<dbReference type="EMBL" id="MSDW01000001">
    <property type="protein sequence ID" value="OKY77739.1"/>
    <property type="molecule type" value="Genomic_DNA"/>
</dbReference>
<dbReference type="AlphaFoldDB" id="A0A1Q6DTP0"/>
<dbReference type="PROSITE" id="PS50902">
    <property type="entry name" value="FLAVODOXIN_LIKE"/>
    <property type="match status" value="1"/>
</dbReference>
<evidence type="ECO:0000313" key="2">
    <source>
        <dbReference type="EMBL" id="OKY77739.1"/>
    </source>
</evidence>
<evidence type="ECO:0000313" key="3">
    <source>
        <dbReference type="Proteomes" id="UP000185744"/>
    </source>
</evidence>
<evidence type="ECO:0000259" key="1">
    <source>
        <dbReference type="PROSITE" id="PS50902"/>
    </source>
</evidence>
<organism evidence="2 3">
    <name type="scientific">Methanohalarchaeum thermophilum</name>
    <dbReference type="NCBI Taxonomy" id="1903181"/>
    <lineage>
        <taxon>Archaea</taxon>
        <taxon>Methanobacteriati</taxon>
        <taxon>Methanobacteriota</taxon>
        <taxon>Methanonatronarchaeia</taxon>
        <taxon>Methanonatronarchaeales</taxon>
        <taxon>Methanonatronarchaeaceae</taxon>
        <taxon>Candidatus Methanohalarchaeum</taxon>
    </lineage>
</organism>
<name>A0A1Q6DTP0_METT1</name>
<dbReference type="InterPro" id="IPR008254">
    <property type="entry name" value="Flavodoxin/NO_synth"/>
</dbReference>
<accession>A0A1Q6DTP0</accession>
<dbReference type="InParanoid" id="A0A1Q6DTP0"/>
<sequence>MKVLNLYYSLSGNTKKVAERISSTVEELGHEVNTVKITVNTDASDVDLLDYDFVFNGSGVYQWLPGEPMMDLFDELRERYNEIGDIKPGSPKRKGKMAVVYCTYGGVHTGKHEATPAVKYMEQMYDHLGFYILDEWYIIGEYPNSYETASTEGRLGDIRGKPGEKDLKEIEEKTKGLFSQFKN</sequence>
<proteinExistence type="predicted"/>
<dbReference type="InterPro" id="IPR029039">
    <property type="entry name" value="Flavoprotein-like_sf"/>
</dbReference>
<gene>
    <name evidence="2" type="ORF">BTN85_0208</name>
</gene>
<feature type="domain" description="Flavodoxin-like" evidence="1">
    <location>
        <begin position="3"/>
        <end position="178"/>
    </location>
</feature>
<protein>
    <submittedName>
        <fullName evidence="2">Flavodoxin</fullName>
    </submittedName>
</protein>
<dbReference type="SUPFAM" id="SSF52218">
    <property type="entry name" value="Flavoproteins"/>
    <property type="match status" value="1"/>
</dbReference>
<comment type="caution">
    <text evidence="2">The sequence shown here is derived from an EMBL/GenBank/DDBJ whole genome shotgun (WGS) entry which is preliminary data.</text>
</comment>
<keyword evidence="3" id="KW-1185">Reference proteome</keyword>
<dbReference type="Gene3D" id="3.40.50.360">
    <property type="match status" value="1"/>
</dbReference>
<dbReference type="GO" id="GO:0010181">
    <property type="term" value="F:FMN binding"/>
    <property type="evidence" value="ECO:0007669"/>
    <property type="project" value="InterPro"/>
</dbReference>
<dbReference type="Proteomes" id="UP000185744">
    <property type="component" value="Unassembled WGS sequence"/>
</dbReference>
<reference evidence="2" key="1">
    <citation type="submission" date="2016-12" db="EMBL/GenBank/DDBJ databases">
        <title>Discovery of methanogenic haloarchaea.</title>
        <authorList>
            <person name="Sorokin D.Y."/>
            <person name="Makarova K.S."/>
            <person name="Abbas B."/>
            <person name="Ferrer M."/>
            <person name="Golyshin P.N."/>
        </authorList>
    </citation>
    <scope>NUCLEOTIDE SEQUENCE [LARGE SCALE GENOMIC DNA]</scope>
    <source>
        <strain evidence="2">HMET1</strain>
    </source>
</reference>